<dbReference type="STRING" id="406100.SAMN04488052_105187"/>
<dbReference type="EMBL" id="FOEG01000005">
    <property type="protein sequence ID" value="SEO98333.1"/>
    <property type="molecule type" value="Genomic_DNA"/>
</dbReference>
<organism evidence="1 2">
    <name type="scientific">Aquisalimonas asiatica</name>
    <dbReference type="NCBI Taxonomy" id="406100"/>
    <lineage>
        <taxon>Bacteria</taxon>
        <taxon>Pseudomonadati</taxon>
        <taxon>Pseudomonadota</taxon>
        <taxon>Gammaproteobacteria</taxon>
        <taxon>Chromatiales</taxon>
        <taxon>Ectothiorhodospiraceae</taxon>
        <taxon>Aquisalimonas</taxon>
    </lineage>
</organism>
<protein>
    <recommendedName>
        <fullName evidence="3">PqqD family protein, HPr-rel-A system</fullName>
    </recommendedName>
</protein>
<evidence type="ECO:0000313" key="2">
    <source>
        <dbReference type="Proteomes" id="UP000199657"/>
    </source>
</evidence>
<accession>A0A1H8U656</accession>
<evidence type="ECO:0008006" key="3">
    <source>
        <dbReference type="Google" id="ProtNLM"/>
    </source>
</evidence>
<dbReference type="Proteomes" id="UP000199657">
    <property type="component" value="Unassembled WGS sequence"/>
</dbReference>
<reference evidence="1 2" key="1">
    <citation type="submission" date="2016-10" db="EMBL/GenBank/DDBJ databases">
        <authorList>
            <person name="de Groot N.N."/>
        </authorList>
    </citation>
    <scope>NUCLEOTIDE SEQUENCE [LARGE SCALE GENOMIC DNA]</scope>
    <source>
        <strain evidence="1 2">CGMCC 1.6291</strain>
    </source>
</reference>
<proteinExistence type="predicted"/>
<dbReference type="AlphaFoldDB" id="A0A1H8U656"/>
<keyword evidence="2" id="KW-1185">Reference proteome</keyword>
<sequence length="103" mass="10610">MTDSAPAGTRRWTIAEGVEFRRCADDLLAFQSGSGNTHALGGISVPLCARLADAHGPLDLRELSAACSQVQAADTGSGVIAEATIEDALTDLTGIGVVREVRS</sequence>
<evidence type="ECO:0000313" key="1">
    <source>
        <dbReference type="EMBL" id="SEO98333.1"/>
    </source>
</evidence>
<gene>
    <name evidence="1" type="ORF">SAMN04488052_105187</name>
</gene>
<dbReference type="RefSeq" id="WP_091644563.1">
    <property type="nucleotide sequence ID" value="NZ_FOEG01000005.1"/>
</dbReference>
<name>A0A1H8U656_9GAMM</name>